<gene>
    <name evidence="11 13" type="primary">Ppt2</name>
    <name evidence="11" type="ORF">rCG_38242</name>
</gene>
<evidence type="ECO:0000256" key="3">
    <source>
        <dbReference type="ARBA" id="ARBA00022729"/>
    </source>
</evidence>
<evidence type="ECO:0000313" key="13">
    <source>
        <dbReference type="RGD" id="620375"/>
    </source>
</evidence>
<dbReference type="EMBL" id="CH474121">
    <property type="protein sequence ID" value="EDL83413.1"/>
    <property type="molecule type" value="Genomic_DNA"/>
</dbReference>
<comment type="similarity">
    <text evidence="2">Belongs to the palmitoyl-protein thioesterase family.</text>
</comment>
<dbReference type="SUPFAM" id="SSF53474">
    <property type="entry name" value="alpha/beta-Hydrolases"/>
    <property type="match status" value="1"/>
</dbReference>
<keyword evidence="5" id="KW-0325">Glycoprotein</keyword>
<name>A6KTH8_RAT</name>
<comment type="subcellular location">
    <subcellularLocation>
        <location evidence="1">Lysosome</location>
    </subcellularLocation>
</comment>
<evidence type="ECO:0000256" key="5">
    <source>
        <dbReference type="ARBA" id="ARBA00023180"/>
    </source>
</evidence>
<dbReference type="GO" id="GO:0016787">
    <property type="term" value="F:hydrolase activity"/>
    <property type="evidence" value="ECO:0007669"/>
    <property type="project" value="UniProtKB-KW"/>
</dbReference>
<proteinExistence type="inferred from homology"/>
<evidence type="ECO:0000256" key="2">
    <source>
        <dbReference type="ARBA" id="ARBA00010758"/>
    </source>
</evidence>
<evidence type="ECO:0000313" key="12">
    <source>
        <dbReference type="Proteomes" id="UP000234681"/>
    </source>
</evidence>
<dbReference type="AlphaFoldDB" id="A6KTH8"/>
<dbReference type="PANTHER" id="PTHR11247">
    <property type="entry name" value="PALMITOYL-PROTEIN THIOESTERASE/DOLICHYLDIPHOSPHATASE 1"/>
    <property type="match status" value="1"/>
</dbReference>
<evidence type="ECO:0000313" key="11">
    <source>
        <dbReference type="EMBL" id="EDL83413.1"/>
    </source>
</evidence>
<evidence type="ECO:0000256" key="9">
    <source>
        <dbReference type="ARBA" id="ARBA00093353"/>
    </source>
</evidence>
<dbReference type="Pfam" id="PF02089">
    <property type="entry name" value="Palm_thioest"/>
    <property type="match status" value="1"/>
</dbReference>
<keyword evidence="4" id="KW-0378">Hydrolase</keyword>
<evidence type="ECO:0000256" key="6">
    <source>
        <dbReference type="ARBA" id="ARBA00023228"/>
    </source>
</evidence>
<dbReference type="PANTHER" id="PTHR11247:SF27">
    <property type="entry name" value="LYSOSOMAL THIOESTERASE PPT2"/>
    <property type="match status" value="1"/>
</dbReference>
<comment type="function">
    <text evidence="9">Catalyzes the cleavage of thioester bonds from S-palmitoyl-CoA or S-palmitoyl-N-acetylcysteamine (unbranched structures) but does not have activity against palmitoylcysteine or palmitoylated proteins, branched structures or bulky head groups. Conversely, hydrolyzes both long and short chain fatty acyl-CoA substrate.</text>
</comment>
<sequence>MPGLWRQRLPSAWALLLLPFLPLLLPAAPAPHRGSYKPVIVVHGLFDSSYSFRHLLDYINETHPGTVVTVLDLFDGRESLRPLWEQVQGFREAVVPIMEKAPEGVHLICYSQGGLVCRALLSVMDEHNVDSFISLSSPQMGQYGDTDYLKWLSPFLPWLRLGSKHQVFNCGFTAAAVASPGLAVPEENPAPAHLRGLPGHSGHF</sequence>
<dbReference type="GO" id="GO:0005764">
    <property type="term" value="C:lysosome"/>
    <property type="evidence" value="ECO:0007669"/>
    <property type="project" value="UniProtKB-SubCell"/>
</dbReference>
<accession>A6KTH8</accession>
<evidence type="ECO:0000256" key="7">
    <source>
        <dbReference type="ARBA" id="ARBA00038848"/>
    </source>
</evidence>
<dbReference type="Gene3D" id="3.40.50.1820">
    <property type="entry name" value="alpha/beta hydrolase"/>
    <property type="match status" value="1"/>
</dbReference>
<protein>
    <recommendedName>
        <fullName evidence="7">palmitoyl-CoA hydrolase</fullName>
        <ecNumber evidence="7">3.1.2.2</ecNumber>
    </recommendedName>
</protein>
<dbReference type="InterPro" id="IPR029058">
    <property type="entry name" value="AB_hydrolase_fold"/>
</dbReference>
<reference evidence="12" key="1">
    <citation type="submission" date="2005-09" db="EMBL/GenBank/DDBJ databases">
        <authorList>
            <person name="Mural R.J."/>
            <person name="Li P.W."/>
            <person name="Adams M.D."/>
            <person name="Amanatides P.G."/>
            <person name="Baden-Tillson H."/>
            <person name="Barnstead M."/>
            <person name="Chin S.H."/>
            <person name="Dew I."/>
            <person name="Evans C.A."/>
            <person name="Ferriera S."/>
            <person name="Flanigan M."/>
            <person name="Fosler C."/>
            <person name="Glodek A."/>
            <person name="Gu Z."/>
            <person name="Holt R.A."/>
            <person name="Jennings D."/>
            <person name="Kraft C.L."/>
            <person name="Lu F."/>
            <person name="Nguyen T."/>
            <person name="Nusskern D.R."/>
            <person name="Pfannkoch C.M."/>
            <person name="Sitter C."/>
            <person name="Sutton G.G."/>
            <person name="Venter J.C."/>
            <person name="Wang Z."/>
            <person name="Woodage T."/>
            <person name="Zheng X.H."/>
            <person name="Zhong F."/>
        </authorList>
    </citation>
    <scope>NUCLEOTIDE SEQUENCE [LARGE SCALE GENOMIC DNA]</scope>
    <source>
        <strain>BN</strain>
        <strain evidence="12">Sprague-Dawley</strain>
    </source>
</reference>
<dbReference type="RGD" id="620375">
    <property type="gene designation" value="Ppt2"/>
</dbReference>
<evidence type="ECO:0000256" key="1">
    <source>
        <dbReference type="ARBA" id="ARBA00004371"/>
    </source>
</evidence>
<evidence type="ECO:0000256" key="4">
    <source>
        <dbReference type="ARBA" id="ARBA00022801"/>
    </source>
</evidence>
<keyword evidence="3 10" id="KW-0732">Signal</keyword>
<feature type="signal peptide" evidence="10">
    <location>
        <begin position="1"/>
        <end position="29"/>
    </location>
</feature>
<dbReference type="EC" id="3.1.2.2" evidence="7"/>
<feature type="chain" id="PRO_5039897107" description="palmitoyl-CoA hydrolase" evidence="10">
    <location>
        <begin position="30"/>
        <end position="204"/>
    </location>
</feature>
<dbReference type="Proteomes" id="UP000234681">
    <property type="component" value="Chromosome 20"/>
</dbReference>
<evidence type="ECO:0000256" key="8">
    <source>
        <dbReference type="ARBA" id="ARBA00093223"/>
    </source>
</evidence>
<organism evidence="11 12">
    <name type="scientific">Rattus norvegicus</name>
    <name type="common">Rat</name>
    <dbReference type="NCBI Taxonomy" id="10116"/>
    <lineage>
        <taxon>Eukaryota</taxon>
        <taxon>Metazoa</taxon>
        <taxon>Chordata</taxon>
        <taxon>Craniata</taxon>
        <taxon>Vertebrata</taxon>
        <taxon>Euteleostomi</taxon>
        <taxon>Mammalia</taxon>
        <taxon>Eutheria</taxon>
        <taxon>Euarchontoglires</taxon>
        <taxon>Glires</taxon>
        <taxon>Rodentia</taxon>
        <taxon>Myomorpha</taxon>
        <taxon>Muroidea</taxon>
        <taxon>Muridae</taxon>
        <taxon>Murinae</taxon>
        <taxon>Rattus</taxon>
    </lineage>
</organism>
<comment type="catalytic activity">
    <reaction evidence="8">
        <text>S-hexadecanoyl-N-acetylcysteamine + H2O = N-acetylcysteamine + hexadecanoate + H(+)</text>
        <dbReference type="Rhea" id="RHEA:84099"/>
        <dbReference type="ChEBI" id="CHEBI:7896"/>
        <dbReference type="ChEBI" id="CHEBI:15377"/>
        <dbReference type="ChEBI" id="CHEBI:15378"/>
        <dbReference type="ChEBI" id="CHEBI:74410"/>
        <dbReference type="ChEBI" id="CHEBI:233601"/>
    </reaction>
</comment>
<evidence type="ECO:0000256" key="10">
    <source>
        <dbReference type="SAM" id="SignalP"/>
    </source>
</evidence>
<keyword evidence="6" id="KW-0458">Lysosome</keyword>